<reference evidence="6 7" key="2">
    <citation type="submission" date="2019-02" db="EMBL/GenBank/DDBJ databases">
        <title>'Lichenibacterium ramalinii' gen. nov. sp. nov., 'Lichenibacterium minor' gen. nov. sp. nov.</title>
        <authorList>
            <person name="Pankratov T."/>
        </authorList>
    </citation>
    <scope>NUCLEOTIDE SEQUENCE [LARGE SCALE GENOMIC DNA]</scope>
    <source>
        <strain evidence="6 7">RmlP026</strain>
    </source>
</reference>
<dbReference type="Gene3D" id="3.40.50.2300">
    <property type="match status" value="1"/>
</dbReference>
<feature type="modified residue" description="4-aspartylphosphate" evidence="4">
    <location>
        <position position="62"/>
    </location>
</feature>
<dbReference type="GO" id="GO:0000160">
    <property type="term" value="P:phosphorelay signal transduction system"/>
    <property type="evidence" value="ECO:0007669"/>
    <property type="project" value="InterPro"/>
</dbReference>
<protein>
    <submittedName>
        <fullName evidence="6">Response regulator</fullName>
    </submittedName>
</protein>
<proteinExistence type="predicted"/>
<dbReference type="SUPFAM" id="SSF52172">
    <property type="entry name" value="CheY-like"/>
    <property type="match status" value="1"/>
</dbReference>
<reference evidence="6 7" key="1">
    <citation type="submission" date="2018-12" db="EMBL/GenBank/DDBJ databases">
        <authorList>
            <person name="Grouzdev D.S."/>
            <person name="Krutkina M.S."/>
        </authorList>
    </citation>
    <scope>NUCLEOTIDE SEQUENCE [LARGE SCALE GENOMIC DNA]</scope>
    <source>
        <strain evidence="6 7">RmlP026</strain>
    </source>
</reference>
<dbReference type="PROSITE" id="PS50110">
    <property type="entry name" value="RESPONSE_REGULATORY"/>
    <property type="match status" value="1"/>
</dbReference>
<evidence type="ECO:0000256" key="1">
    <source>
        <dbReference type="ARBA" id="ARBA00022553"/>
    </source>
</evidence>
<accession>A0A4Q2U689</accession>
<keyword evidence="7" id="KW-1185">Reference proteome</keyword>
<name>A0A4Q2U689_9HYPH</name>
<organism evidence="6 7">
    <name type="scientific">Lichenibacterium minor</name>
    <dbReference type="NCBI Taxonomy" id="2316528"/>
    <lineage>
        <taxon>Bacteria</taxon>
        <taxon>Pseudomonadati</taxon>
        <taxon>Pseudomonadota</taxon>
        <taxon>Alphaproteobacteria</taxon>
        <taxon>Hyphomicrobiales</taxon>
        <taxon>Lichenihabitantaceae</taxon>
        <taxon>Lichenibacterium</taxon>
    </lineage>
</organism>
<dbReference type="RefSeq" id="WP_129228357.1">
    <property type="nucleotide sequence ID" value="NZ_QYBB01000024.1"/>
</dbReference>
<comment type="caution">
    <text evidence="6">The sequence shown here is derived from an EMBL/GenBank/DDBJ whole genome shotgun (WGS) entry which is preliminary data.</text>
</comment>
<evidence type="ECO:0000313" key="7">
    <source>
        <dbReference type="Proteomes" id="UP000290759"/>
    </source>
</evidence>
<evidence type="ECO:0000313" key="6">
    <source>
        <dbReference type="EMBL" id="RYC30507.1"/>
    </source>
</evidence>
<evidence type="ECO:0000259" key="5">
    <source>
        <dbReference type="PROSITE" id="PS50110"/>
    </source>
</evidence>
<keyword evidence="1 4" id="KW-0597">Phosphoprotein</keyword>
<dbReference type="EMBL" id="QYBB01000024">
    <property type="protein sequence ID" value="RYC30507.1"/>
    <property type="molecule type" value="Genomic_DNA"/>
</dbReference>
<dbReference type="AlphaFoldDB" id="A0A4Q2U689"/>
<dbReference type="Proteomes" id="UP000290759">
    <property type="component" value="Unassembled WGS sequence"/>
</dbReference>
<sequence length="136" mass="14703">MSTVHDDRRPTALVVDDDPILRLDVAEILAAAGFRTLEAEDGDAAIAVLEQHHLDVALLFSDVEMPGSRDGFALAREVAVKWPAISIVIASGRLVPADGDLPDGARFIGKPFSADAVHGHLRQMIPENRKPEALHR</sequence>
<keyword evidence="3" id="KW-0804">Transcription</keyword>
<evidence type="ECO:0000256" key="2">
    <source>
        <dbReference type="ARBA" id="ARBA00023015"/>
    </source>
</evidence>
<dbReference type="OrthoDB" id="9784719at2"/>
<dbReference type="InterPro" id="IPR001789">
    <property type="entry name" value="Sig_transdc_resp-reg_receiver"/>
</dbReference>
<dbReference type="InterPro" id="IPR050595">
    <property type="entry name" value="Bact_response_regulator"/>
</dbReference>
<dbReference type="Pfam" id="PF00072">
    <property type="entry name" value="Response_reg"/>
    <property type="match status" value="1"/>
</dbReference>
<dbReference type="PANTHER" id="PTHR44591">
    <property type="entry name" value="STRESS RESPONSE REGULATOR PROTEIN 1"/>
    <property type="match status" value="1"/>
</dbReference>
<feature type="domain" description="Response regulatory" evidence="5">
    <location>
        <begin position="11"/>
        <end position="125"/>
    </location>
</feature>
<evidence type="ECO:0000256" key="3">
    <source>
        <dbReference type="ARBA" id="ARBA00023163"/>
    </source>
</evidence>
<gene>
    <name evidence="6" type="ORF">D3273_18395</name>
</gene>
<dbReference type="PANTHER" id="PTHR44591:SF3">
    <property type="entry name" value="RESPONSE REGULATORY DOMAIN-CONTAINING PROTEIN"/>
    <property type="match status" value="1"/>
</dbReference>
<dbReference type="SMART" id="SM00448">
    <property type="entry name" value="REC"/>
    <property type="match status" value="1"/>
</dbReference>
<evidence type="ECO:0000256" key="4">
    <source>
        <dbReference type="PROSITE-ProRule" id="PRU00169"/>
    </source>
</evidence>
<keyword evidence="2" id="KW-0805">Transcription regulation</keyword>
<dbReference type="InterPro" id="IPR011006">
    <property type="entry name" value="CheY-like_superfamily"/>
</dbReference>